<dbReference type="PANTHER" id="PTHR12415">
    <property type="entry name" value="TYROSYL-DNA PHOSPHODIESTERASE 1"/>
    <property type="match status" value="1"/>
</dbReference>
<accession>A0A6G3MDK0</accession>
<evidence type="ECO:0000256" key="4">
    <source>
        <dbReference type="ARBA" id="ARBA00022763"/>
    </source>
</evidence>
<keyword evidence="3" id="KW-0540">Nuclease</keyword>
<dbReference type="GO" id="GO:0004527">
    <property type="term" value="F:exonuclease activity"/>
    <property type="evidence" value="ECO:0007669"/>
    <property type="project" value="UniProtKB-KW"/>
</dbReference>
<dbReference type="GO" id="GO:0003697">
    <property type="term" value="F:single-stranded DNA binding"/>
    <property type="evidence" value="ECO:0007669"/>
    <property type="project" value="TreeGrafter"/>
</dbReference>
<keyword evidence="8" id="KW-0539">Nucleus</keyword>
<dbReference type="Pfam" id="PF06087">
    <property type="entry name" value="Tyr-DNA_phospho"/>
    <property type="match status" value="1"/>
</dbReference>
<keyword evidence="5" id="KW-0378">Hydrolase</keyword>
<dbReference type="GO" id="GO:0003690">
    <property type="term" value="F:double-stranded DNA binding"/>
    <property type="evidence" value="ECO:0007669"/>
    <property type="project" value="TreeGrafter"/>
</dbReference>
<dbReference type="PANTHER" id="PTHR12415:SF0">
    <property type="entry name" value="TYROSYL-DNA PHOSPHODIESTERASE 1"/>
    <property type="match status" value="1"/>
</dbReference>
<evidence type="ECO:0000256" key="5">
    <source>
        <dbReference type="ARBA" id="ARBA00022801"/>
    </source>
</evidence>
<keyword evidence="7" id="KW-0234">DNA repair</keyword>
<evidence type="ECO:0000256" key="6">
    <source>
        <dbReference type="ARBA" id="ARBA00022839"/>
    </source>
</evidence>
<organism evidence="11">
    <name type="scientific">Henneguya salminicola</name>
    <name type="common">Myxosporean</name>
    <dbReference type="NCBI Taxonomy" id="69463"/>
    <lineage>
        <taxon>Eukaryota</taxon>
        <taxon>Metazoa</taxon>
        <taxon>Cnidaria</taxon>
        <taxon>Myxozoa</taxon>
        <taxon>Myxosporea</taxon>
        <taxon>Bivalvulida</taxon>
        <taxon>Platysporina</taxon>
        <taxon>Myxobolidae</taxon>
        <taxon>Henneguya</taxon>
    </lineage>
</organism>
<evidence type="ECO:0000256" key="1">
    <source>
        <dbReference type="ARBA" id="ARBA00004123"/>
    </source>
</evidence>
<keyword evidence="4" id="KW-0227">DNA damage</keyword>
<dbReference type="GO" id="GO:0006281">
    <property type="term" value="P:DNA repair"/>
    <property type="evidence" value="ECO:0007669"/>
    <property type="project" value="UniProtKB-KW"/>
</dbReference>
<dbReference type="GO" id="GO:0005634">
    <property type="term" value="C:nucleus"/>
    <property type="evidence" value="ECO:0007669"/>
    <property type="project" value="UniProtKB-SubCell"/>
</dbReference>
<dbReference type="EMBL" id="GHBP01000050">
    <property type="protein sequence ID" value="NDJ92102.1"/>
    <property type="molecule type" value="Transcribed_RNA"/>
</dbReference>
<dbReference type="AlphaFoldDB" id="A0A6G3MDK0"/>
<feature type="binding site" evidence="10">
    <location>
        <position position="71"/>
    </location>
    <ligand>
        <name>substrate</name>
    </ligand>
</feature>
<sequence length="176" mass="20513">MDEDILESSYHFNYLISVDWLIQQYPKNRKSTPIYLISGENTPPHFESNKYSNVQVILAKLPIFYGTHHSKMSILMYQTGCRIVVHTANLIPFDWDNMTQLIWLSPLLSIKSACYRYTEFQNDLIAYLTGYNLPQLDFLISGLRSIDMTQIKCSCYVLKTELNLYLPCPDIIKVKI</sequence>
<evidence type="ECO:0000256" key="2">
    <source>
        <dbReference type="ARBA" id="ARBA00010205"/>
    </source>
</evidence>
<evidence type="ECO:0000256" key="10">
    <source>
        <dbReference type="PIRSR" id="PIRSR610347-2"/>
    </source>
</evidence>
<evidence type="ECO:0000256" key="7">
    <source>
        <dbReference type="ARBA" id="ARBA00023204"/>
    </source>
</evidence>
<comment type="subcellular location">
    <subcellularLocation>
        <location evidence="1">Nucleus</location>
    </subcellularLocation>
</comment>
<dbReference type="SUPFAM" id="SSF56024">
    <property type="entry name" value="Phospholipase D/nuclease"/>
    <property type="match status" value="1"/>
</dbReference>
<evidence type="ECO:0000256" key="3">
    <source>
        <dbReference type="ARBA" id="ARBA00022722"/>
    </source>
</evidence>
<evidence type="ECO:0000256" key="8">
    <source>
        <dbReference type="ARBA" id="ARBA00023242"/>
    </source>
</evidence>
<name>A0A6G3MDK0_HENSL</name>
<dbReference type="Gene3D" id="3.30.870.10">
    <property type="entry name" value="Endonuclease Chain A"/>
    <property type="match status" value="1"/>
</dbReference>
<dbReference type="InterPro" id="IPR010347">
    <property type="entry name" value="Tdp1"/>
</dbReference>
<feature type="active site" description="Nucleophile" evidence="9">
    <location>
        <position position="69"/>
    </location>
</feature>
<protein>
    <submittedName>
        <fullName evidence="11">Tyrosyl-DNA phosphodiesterase 1 (Trinotate prediction)</fullName>
    </submittedName>
</protein>
<comment type="similarity">
    <text evidence="2">Belongs to the tyrosyl-DNA phosphodiesterase family.</text>
</comment>
<evidence type="ECO:0000256" key="9">
    <source>
        <dbReference type="PIRSR" id="PIRSR610347-1"/>
    </source>
</evidence>
<dbReference type="GO" id="GO:0017005">
    <property type="term" value="F:3'-tyrosyl-DNA phosphodiesterase activity"/>
    <property type="evidence" value="ECO:0007669"/>
    <property type="project" value="TreeGrafter"/>
</dbReference>
<proteinExistence type="inferred from homology"/>
<reference evidence="11" key="1">
    <citation type="submission" date="2018-11" db="EMBL/GenBank/DDBJ databases">
        <title>Henneguya salminicola genome and transcriptome.</title>
        <authorList>
            <person name="Yahalomi D."/>
            <person name="Atkinson S.D."/>
            <person name="Neuhof M."/>
            <person name="Chang E.S."/>
            <person name="Philippe H."/>
            <person name="Cartwright P."/>
            <person name="Bartholomew J.L."/>
            <person name="Huchon D."/>
        </authorList>
    </citation>
    <scope>NUCLEOTIDE SEQUENCE</scope>
    <source>
        <strain evidence="11">Hz1</strain>
        <tissue evidence="11">Whole</tissue>
    </source>
</reference>
<keyword evidence="6" id="KW-0269">Exonuclease</keyword>
<evidence type="ECO:0000313" key="11">
    <source>
        <dbReference type="EMBL" id="NDJ92102.1"/>
    </source>
</evidence>